<evidence type="ECO:0000256" key="1">
    <source>
        <dbReference type="SAM" id="Phobius"/>
    </source>
</evidence>
<keyword evidence="1" id="KW-1133">Transmembrane helix</keyword>
<protein>
    <submittedName>
        <fullName evidence="2">Uncharacterized protein</fullName>
    </submittedName>
</protein>
<feature type="transmembrane region" description="Helical" evidence="1">
    <location>
        <begin position="67"/>
        <end position="88"/>
    </location>
</feature>
<evidence type="ECO:0000313" key="2">
    <source>
        <dbReference type="EnsemblPlants" id="MELO3C032904.2.1"/>
    </source>
</evidence>
<reference evidence="2" key="1">
    <citation type="submission" date="2023-03" db="UniProtKB">
        <authorList>
            <consortium name="EnsemblPlants"/>
        </authorList>
    </citation>
    <scope>IDENTIFICATION</scope>
</reference>
<sequence>MHDDDDYYDDEHVIFQSGIKVQVGNGWTRGRKECSKNGKTDGIVVVDGENREDTCSEIRRRLCHGGCVSYTAPLCFAFVSLSFIFFLYL</sequence>
<keyword evidence="1" id="KW-0812">Transmembrane</keyword>
<dbReference type="EnsemblPlants" id="MELO3C032904.2.1">
    <property type="protein sequence ID" value="MELO3C032904.2.1"/>
    <property type="gene ID" value="MELO3C032904.2"/>
</dbReference>
<name>A0A9I9EF30_CUCME</name>
<accession>A0A9I9EF30</accession>
<proteinExistence type="predicted"/>
<keyword evidence="1" id="KW-0472">Membrane</keyword>
<organism evidence="2">
    <name type="scientific">Cucumis melo</name>
    <name type="common">Muskmelon</name>
    <dbReference type="NCBI Taxonomy" id="3656"/>
    <lineage>
        <taxon>Eukaryota</taxon>
        <taxon>Viridiplantae</taxon>
        <taxon>Streptophyta</taxon>
        <taxon>Embryophyta</taxon>
        <taxon>Tracheophyta</taxon>
        <taxon>Spermatophyta</taxon>
        <taxon>Magnoliopsida</taxon>
        <taxon>eudicotyledons</taxon>
        <taxon>Gunneridae</taxon>
        <taxon>Pentapetalae</taxon>
        <taxon>rosids</taxon>
        <taxon>fabids</taxon>
        <taxon>Cucurbitales</taxon>
        <taxon>Cucurbitaceae</taxon>
        <taxon>Benincaseae</taxon>
        <taxon>Cucumis</taxon>
    </lineage>
</organism>
<dbReference type="Gramene" id="MELO3C032904.2.1">
    <property type="protein sequence ID" value="MELO3C032904.2.1"/>
    <property type="gene ID" value="MELO3C032904.2"/>
</dbReference>
<dbReference type="AlphaFoldDB" id="A0A9I9EF30"/>